<organism evidence="2 3">
    <name type="scientific">Dethiosulfatarculus sandiegensis</name>
    <dbReference type="NCBI Taxonomy" id="1429043"/>
    <lineage>
        <taxon>Bacteria</taxon>
        <taxon>Pseudomonadati</taxon>
        <taxon>Thermodesulfobacteriota</taxon>
        <taxon>Desulfarculia</taxon>
        <taxon>Desulfarculales</taxon>
        <taxon>Desulfarculaceae</taxon>
        <taxon>Dethiosulfatarculus</taxon>
    </lineage>
</organism>
<keyword evidence="1" id="KW-0812">Transmembrane</keyword>
<evidence type="ECO:0000313" key="2">
    <source>
        <dbReference type="EMBL" id="KIX11845.1"/>
    </source>
</evidence>
<dbReference type="OrthoDB" id="8364818at2"/>
<accession>A0A0D2JQR6</accession>
<comment type="caution">
    <text evidence="2">The sequence shown here is derived from an EMBL/GenBank/DDBJ whole genome shotgun (WGS) entry which is preliminary data.</text>
</comment>
<sequence length="370" mass="41716">MIKILFFLRPLFRLYRSCNEQINGKSIVSILGIFVMTFLITIVTSNAIVKLTDDNAPLAFINAKTELISYIVARSELSNIPLYNVEIVSKENEIRQRLKENNCLFIGLIKPMPGARVTYRHSGEKIIIEIKSGAIHRGTTPSVIGYLHFYDDTQCPIHNRLIIRFRTPTVKDYFSNNARPLPIAGPAEIGRELGSPLMPRKNGKRTAGLMTGGTIRIFGRTNSFFGHKEVYPAQDASFVIPKGSRLTSISNSSITAGSPNSWYGSASIEKETFELSATTESKELRLYQPGRTRDSERFNISLFVQIFSDPSLALWSFRFVLFAFLFQVLLSLLEVLGLSFFLGKKYSTEPFYKEPKVASLKCSDDKKDHD</sequence>
<reference evidence="2 3" key="1">
    <citation type="submission" date="2013-11" db="EMBL/GenBank/DDBJ databases">
        <title>Metagenomic analysis of a methanogenic consortium involved in long chain n-alkane degradation.</title>
        <authorList>
            <person name="Davidova I.A."/>
            <person name="Callaghan A.V."/>
            <person name="Wawrik B."/>
            <person name="Pruitt S."/>
            <person name="Marks C."/>
            <person name="Duncan K.E."/>
            <person name="Suflita J.M."/>
        </authorList>
    </citation>
    <scope>NUCLEOTIDE SEQUENCE [LARGE SCALE GENOMIC DNA]</scope>
    <source>
        <strain evidence="2 3">SPR</strain>
    </source>
</reference>
<dbReference type="AlphaFoldDB" id="A0A0D2JQR6"/>
<evidence type="ECO:0000313" key="3">
    <source>
        <dbReference type="Proteomes" id="UP000032233"/>
    </source>
</evidence>
<dbReference type="Proteomes" id="UP000032233">
    <property type="component" value="Unassembled WGS sequence"/>
</dbReference>
<dbReference type="EMBL" id="AZAC01000042">
    <property type="protein sequence ID" value="KIX11845.1"/>
    <property type="molecule type" value="Genomic_DNA"/>
</dbReference>
<dbReference type="RefSeq" id="WP_044351490.1">
    <property type="nucleotide sequence ID" value="NZ_AZAC01000042.1"/>
</dbReference>
<feature type="transmembrane region" description="Helical" evidence="1">
    <location>
        <begin position="26"/>
        <end position="49"/>
    </location>
</feature>
<keyword evidence="3" id="KW-1185">Reference proteome</keyword>
<keyword evidence="1" id="KW-0472">Membrane</keyword>
<name>A0A0D2JQR6_9BACT</name>
<gene>
    <name evidence="2" type="ORF">X474_22170</name>
</gene>
<protein>
    <submittedName>
        <fullName evidence="2">Uncharacterized protein</fullName>
    </submittedName>
</protein>
<evidence type="ECO:0000256" key="1">
    <source>
        <dbReference type="SAM" id="Phobius"/>
    </source>
</evidence>
<feature type="transmembrane region" description="Helical" evidence="1">
    <location>
        <begin position="321"/>
        <end position="343"/>
    </location>
</feature>
<keyword evidence="1" id="KW-1133">Transmembrane helix</keyword>
<dbReference type="InParanoid" id="A0A0D2JQR6"/>
<proteinExistence type="predicted"/>